<keyword evidence="17" id="KW-1185">Reference proteome</keyword>
<evidence type="ECO:0000256" key="1">
    <source>
        <dbReference type="ARBA" id="ARBA00022741"/>
    </source>
</evidence>
<keyword evidence="2 12" id="KW-0227">DNA damage</keyword>
<evidence type="ECO:0000313" key="17">
    <source>
        <dbReference type="Proteomes" id="UP000694846"/>
    </source>
</evidence>
<dbReference type="EC" id="5.6.2.3" evidence="12"/>
<evidence type="ECO:0000256" key="10">
    <source>
        <dbReference type="ARBA" id="ARBA00023235"/>
    </source>
</evidence>
<dbReference type="CDD" id="cd18809">
    <property type="entry name" value="SF1_C_RecD"/>
    <property type="match status" value="1"/>
</dbReference>
<evidence type="ECO:0000256" key="8">
    <source>
        <dbReference type="ARBA" id="ARBA00023172"/>
    </source>
</evidence>
<comment type="similarity">
    <text evidence="12">Belongs to the helicase family. PIF1 subfamily.</text>
</comment>
<dbReference type="GO" id="GO:0000723">
    <property type="term" value="P:telomere maintenance"/>
    <property type="evidence" value="ECO:0007669"/>
    <property type="project" value="InterPro"/>
</dbReference>
<protein>
    <recommendedName>
        <fullName evidence="12">ATP-dependent DNA helicase PIF1</fullName>
        <ecNumber evidence="12">5.6.2.3</ecNumber>
    </recommendedName>
    <alternativeName>
        <fullName evidence="12">DNA 5'-3' helicase PIF1</fullName>
    </alternativeName>
    <alternativeName>
        <fullName evidence="12">DNA repair and recombination helicase PIF1</fullName>
    </alternativeName>
</protein>
<dbReference type="AlphaFoldDB" id="A0A2S2PYI0"/>
<dbReference type="RefSeq" id="XP_025414332.1">
    <property type="nucleotide sequence ID" value="XM_025558547.1"/>
</dbReference>
<dbReference type="InterPro" id="IPR027417">
    <property type="entry name" value="P-loop_NTPase"/>
</dbReference>
<dbReference type="Proteomes" id="UP000694846">
    <property type="component" value="Unplaced"/>
</dbReference>
<feature type="domain" description="DNA helicase Pif1-like 2B" evidence="14">
    <location>
        <begin position="425"/>
        <end position="466"/>
    </location>
</feature>
<dbReference type="GO" id="GO:0006281">
    <property type="term" value="P:DNA repair"/>
    <property type="evidence" value="ECO:0007669"/>
    <property type="project" value="UniProtKB-UniRule"/>
</dbReference>
<keyword evidence="5 12" id="KW-0067">ATP-binding</keyword>
<evidence type="ECO:0000259" key="13">
    <source>
        <dbReference type="Pfam" id="PF05970"/>
    </source>
</evidence>
<evidence type="ECO:0000256" key="9">
    <source>
        <dbReference type="ARBA" id="ARBA00023204"/>
    </source>
</evidence>
<evidence type="ECO:0000256" key="3">
    <source>
        <dbReference type="ARBA" id="ARBA00022801"/>
    </source>
</evidence>
<dbReference type="CDD" id="cd18037">
    <property type="entry name" value="DEXSc_Pif1_like"/>
    <property type="match status" value="1"/>
</dbReference>
<feature type="binding site" evidence="12">
    <location>
        <begin position="195"/>
        <end position="202"/>
    </location>
    <ligand>
        <name>ATP</name>
        <dbReference type="ChEBI" id="CHEBI:30616"/>
    </ligand>
</feature>
<organism evidence="16">
    <name type="scientific">Sipha flava</name>
    <name type="common">yellow sugarcane aphid</name>
    <dbReference type="NCBI Taxonomy" id="143950"/>
    <lineage>
        <taxon>Eukaryota</taxon>
        <taxon>Metazoa</taxon>
        <taxon>Ecdysozoa</taxon>
        <taxon>Arthropoda</taxon>
        <taxon>Hexapoda</taxon>
        <taxon>Insecta</taxon>
        <taxon>Pterygota</taxon>
        <taxon>Neoptera</taxon>
        <taxon>Paraneoptera</taxon>
        <taxon>Hemiptera</taxon>
        <taxon>Sternorrhyncha</taxon>
        <taxon>Aphidomorpha</taxon>
        <taxon>Aphidoidea</taxon>
        <taxon>Aphididae</taxon>
        <taxon>Sipha</taxon>
    </lineage>
</organism>
<dbReference type="InterPro" id="IPR057437">
    <property type="entry name" value="PIF1/LRR1_PH"/>
</dbReference>
<dbReference type="PANTHER" id="PTHR47642:SF7">
    <property type="entry name" value="ATP-DEPENDENT DNA HELICASE PIF1"/>
    <property type="match status" value="1"/>
</dbReference>
<dbReference type="GO" id="GO:0016787">
    <property type="term" value="F:hydrolase activity"/>
    <property type="evidence" value="ECO:0007669"/>
    <property type="project" value="UniProtKB-KW"/>
</dbReference>
<accession>A0A2S2PYI0</accession>
<dbReference type="HAMAP" id="MF_03176">
    <property type="entry name" value="PIF1"/>
    <property type="match status" value="1"/>
</dbReference>
<dbReference type="InterPro" id="IPR010285">
    <property type="entry name" value="DNA_helicase_pif1-like_DEAD"/>
</dbReference>
<keyword evidence="6 12" id="KW-0238">DNA-binding</keyword>
<dbReference type="GO" id="GO:0005739">
    <property type="term" value="C:mitochondrion"/>
    <property type="evidence" value="ECO:0007669"/>
    <property type="project" value="UniProtKB-SubCell"/>
</dbReference>
<comment type="subunit">
    <text evidence="12">Monomer.</text>
</comment>
<evidence type="ECO:0000256" key="2">
    <source>
        <dbReference type="ARBA" id="ARBA00022763"/>
    </source>
</evidence>
<evidence type="ECO:0000256" key="6">
    <source>
        <dbReference type="ARBA" id="ARBA00023125"/>
    </source>
</evidence>
<feature type="domain" description="DNA helicase Pif1-like DEAD-box helicase" evidence="13">
    <location>
        <begin position="173"/>
        <end position="365"/>
    </location>
</feature>
<keyword evidence="7 12" id="KW-0496">Mitochondrion</keyword>
<comment type="catalytic activity">
    <reaction evidence="12">
        <text>ATP + H2O = ADP + phosphate + H(+)</text>
        <dbReference type="Rhea" id="RHEA:13065"/>
        <dbReference type="ChEBI" id="CHEBI:15377"/>
        <dbReference type="ChEBI" id="CHEBI:15378"/>
        <dbReference type="ChEBI" id="CHEBI:30616"/>
        <dbReference type="ChEBI" id="CHEBI:43474"/>
        <dbReference type="ChEBI" id="CHEBI:456216"/>
        <dbReference type="EC" id="5.6.2.3"/>
    </reaction>
</comment>
<feature type="DNA-binding region" evidence="12">
    <location>
        <begin position="538"/>
        <end position="557"/>
    </location>
</feature>
<dbReference type="EMBL" id="GGMS01001276">
    <property type="protein sequence ID" value="MBY70479.1"/>
    <property type="molecule type" value="Transcribed_RNA"/>
</dbReference>
<reference evidence="18" key="2">
    <citation type="submission" date="2025-04" db="UniProtKB">
        <authorList>
            <consortium name="RefSeq"/>
        </authorList>
    </citation>
    <scope>IDENTIFICATION</scope>
    <source>
        <tissue evidence="18">Whole body</tissue>
    </source>
</reference>
<evidence type="ECO:0000256" key="12">
    <source>
        <dbReference type="HAMAP-Rule" id="MF_03176"/>
    </source>
</evidence>
<dbReference type="GO" id="GO:0003677">
    <property type="term" value="F:DNA binding"/>
    <property type="evidence" value="ECO:0007669"/>
    <property type="project" value="UniProtKB-KW"/>
</dbReference>
<dbReference type="Gene3D" id="3.40.50.300">
    <property type="entry name" value="P-loop containing nucleotide triphosphate hydrolases"/>
    <property type="match status" value="2"/>
</dbReference>
<evidence type="ECO:0000313" key="16">
    <source>
        <dbReference type="EMBL" id="MBY70479.1"/>
    </source>
</evidence>
<evidence type="ECO:0000256" key="11">
    <source>
        <dbReference type="ARBA" id="ARBA00023242"/>
    </source>
</evidence>
<evidence type="ECO:0000256" key="5">
    <source>
        <dbReference type="ARBA" id="ARBA00022840"/>
    </source>
</evidence>
<dbReference type="InterPro" id="IPR049163">
    <property type="entry name" value="Pif1-like_2B_dom"/>
</dbReference>
<dbReference type="Pfam" id="PF21530">
    <property type="entry name" value="Pif1_2B_dom"/>
    <property type="match status" value="1"/>
</dbReference>
<dbReference type="Pfam" id="PF25344">
    <property type="entry name" value="PH_LRR1"/>
    <property type="match status" value="1"/>
</dbReference>
<dbReference type="GO" id="GO:0005524">
    <property type="term" value="F:ATP binding"/>
    <property type="evidence" value="ECO:0007669"/>
    <property type="project" value="UniProtKB-UniRule"/>
</dbReference>
<comment type="subcellular location">
    <subcellularLocation>
        <location evidence="12">Nucleus</location>
    </subcellularLocation>
    <subcellularLocation>
        <location evidence="12">Mitochondrion</location>
    </subcellularLocation>
</comment>
<proteinExistence type="inferred from homology"/>
<dbReference type="InterPro" id="IPR048293">
    <property type="entry name" value="PIF1_RRM3_pfh1"/>
</dbReference>
<dbReference type="SUPFAM" id="SSF52540">
    <property type="entry name" value="P-loop containing nucleoside triphosphate hydrolases"/>
    <property type="match status" value="2"/>
</dbReference>
<name>A0A2S2PYI0_9HEMI</name>
<sequence>MSLQCACSVEWFNAQGIVLKRFKSSSSTLLMTRNDFRDIFIDLTADKSVVHRFLLKDIAVHKRFASDGKATINFKSDKAMLMISNAPVSQLADFLKTLFIKVTAHKDSPQVKIRERLFAVKRSETEEISPINLKDVGRVDKKLEGPSTKKKKLNNELVNHDVKNGYLINFRDKLTNEQKEIVDAINANYNIFFTGSAGTGKSFLLRYIVKTLPPDVTMVTASTGASACLIGGVTLHSFAGIGIGECTIERGIEMASKPQVAQIWRRCKTLIIDEISMVDGEYFEKLDKIAKAVRKRDEPFGGIKLVLCGDFLQLPPIKQGKPRFCFQTATWVQCNFRCFNLKFVHRQSDSEFIKILNDLRIGKIEPDTAIKLKATAFNLMEQNGIAPTRLCCRTADAQMINQKKLFELPDKEYKFQAFDSGPTKTLDEHTPVEKYFVLKSGAQVMLLKNISISSGLVNGARGVVKSFDKNGFPIVQFKCGNLVPIKPEKWIVKTPSGQFISRQQVPLKLAWAFSIHKSQGLTLDCVEISLGRVFEAGQAYVALSRAKSLESLRILDFDKKHVWANPDVIAFYNKLDRMVKSDKIYALGKQ</sequence>
<evidence type="ECO:0000313" key="18">
    <source>
        <dbReference type="RefSeq" id="XP_025414332.1"/>
    </source>
</evidence>
<keyword evidence="11 12" id="KW-0539">Nucleus</keyword>
<reference evidence="16" key="1">
    <citation type="submission" date="2018-04" db="EMBL/GenBank/DDBJ databases">
        <title>Transcriptome assembly of Sipha flava.</title>
        <authorList>
            <person name="Scully E.D."/>
            <person name="Geib S.M."/>
            <person name="Palmer N.A."/>
            <person name="Koch K."/>
            <person name="Bradshaw J."/>
            <person name="Heng-Moss T."/>
            <person name="Sarath G."/>
        </authorList>
    </citation>
    <scope>NUCLEOTIDE SEQUENCE</scope>
</reference>
<keyword evidence="3 12" id="KW-0378">Hydrolase</keyword>
<keyword evidence="10 12" id="KW-0413">Isomerase</keyword>
<dbReference type="PANTHER" id="PTHR47642">
    <property type="entry name" value="ATP-DEPENDENT DNA HELICASE"/>
    <property type="match status" value="1"/>
</dbReference>
<keyword evidence="9 12" id="KW-0234">DNA repair</keyword>
<dbReference type="FunFam" id="3.40.50.300:FF:003367">
    <property type="entry name" value="ATP-dependent DNA helicase PIF1"/>
    <property type="match status" value="1"/>
</dbReference>
<gene>
    <name evidence="16" type="primary">pif1_0</name>
    <name evidence="18" type="synonym">LOC112686326</name>
    <name evidence="12" type="synonym">PIF1</name>
    <name evidence="16" type="ORF">g.127723</name>
</gene>
<dbReference type="GO" id="GO:0043139">
    <property type="term" value="F:5'-3' DNA helicase activity"/>
    <property type="evidence" value="ECO:0007669"/>
    <property type="project" value="UniProtKB-UniRule"/>
</dbReference>
<dbReference type="GO" id="GO:0005634">
    <property type="term" value="C:nucleus"/>
    <property type="evidence" value="ECO:0007669"/>
    <property type="project" value="UniProtKB-SubCell"/>
</dbReference>
<evidence type="ECO:0000259" key="14">
    <source>
        <dbReference type="Pfam" id="PF21530"/>
    </source>
</evidence>
<dbReference type="GO" id="GO:0006310">
    <property type="term" value="P:DNA recombination"/>
    <property type="evidence" value="ECO:0007669"/>
    <property type="project" value="UniProtKB-UniRule"/>
</dbReference>
<evidence type="ECO:0000256" key="7">
    <source>
        <dbReference type="ARBA" id="ARBA00023128"/>
    </source>
</evidence>
<feature type="domain" description="PIF1/LRR1 pleckstrin homology" evidence="15">
    <location>
        <begin position="1"/>
        <end position="107"/>
    </location>
</feature>
<evidence type="ECO:0000256" key="4">
    <source>
        <dbReference type="ARBA" id="ARBA00022806"/>
    </source>
</evidence>
<comment type="cofactor">
    <cofactor evidence="12">
        <name>Mg(2+)</name>
        <dbReference type="ChEBI" id="CHEBI:18420"/>
    </cofactor>
</comment>
<dbReference type="Pfam" id="PF05970">
    <property type="entry name" value="PIF1"/>
    <property type="match status" value="1"/>
</dbReference>
<dbReference type="OrthoDB" id="272985at2759"/>
<keyword evidence="1 12" id="KW-0547">Nucleotide-binding</keyword>
<keyword evidence="8 12" id="KW-0233">DNA recombination</keyword>
<comment type="function">
    <text evidence="12">DNA-dependent ATPase and 5'-3' DNA helicase required for the maintenance of both mitochondrial and nuclear genome stability.</text>
</comment>
<evidence type="ECO:0000259" key="15">
    <source>
        <dbReference type="Pfam" id="PF25344"/>
    </source>
</evidence>
<keyword evidence="4 12" id="KW-0347">Helicase</keyword>
<dbReference type="InterPro" id="IPR051055">
    <property type="entry name" value="PIF1_helicase"/>
</dbReference>